<dbReference type="NCBIfam" id="TIGR01549">
    <property type="entry name" value="HAD-SF-IA-v1"/>
    <property type="match status" value="1"/>
</dbReference>
<proteinExistence type="predicted"/>
<evidence type="ECO:0000313" key="4">
    <source>
        <dbReference type="EMBL" id="GAA1606516.1"/>
    </source>
</evidence>
<evidence type="ECO:0000313" key="5">
    <source>
        <dbReference type="Proteomes" id="UP001500393"/>
    </source>
</evidence>
<accession>A0ABN2EHG7</accession>
<reference evidence="4 5" key="1">
    <citation type="journal article" date="2019" name="Int. J. Syst. Evol. Microbiol.">
        <title>The Global Catalogue of Microorganisms (GCM) 10K type strain sequencing project: providing services to taxonomists for standard genome sequencing and annotation.</title>
        <authorList>
            <consortium name="The Broad Institute Genomics Platform"/>
            <consortium name="The Broad Institute Genome Sequencing Center for Infectious Disease"/>
            <person name="Wu L."/>
            <person name="Ma J."/>
        </authorList>
    </citation>
    <scope>NUCLEOTIDE SEQUENCE [LARGE SCALE GENOMIC DNA]</scope>
    <source>
        <strain evidence="4 5">JCM 14969</strain>
    </source>
</reference>
<dbReference type="Gene3D" id="1.20.120.1600">
    <property type="match status" value="1"/>
</dbReference>
<protein>
    <submittedName>
        <fullName evidence="4">HAD family hydrolase</fullName>
    </submittedName>
</protein>
<dbReference type="Proteomes" id="UP001500393">
    <property type="component" value="Unassembled WGS sequence"/>
</dbReference>
<evidence type="ECO:0000256" key="1">
    <source>
        <dbReference type="ARBA" id="ARBA00001946"/>
    </source>
</evidence>
<keyword evidence="5" id="KW-1185">Reference proteome</keyword>
<evidence type="ECO:0000256" key="2">
    <source>
        <dbReference type="ARBA" id="ARBA00022801"/>
    </source>
</evidence>
<dbReference type="EMBL" id="BAAAOS010000056">
    <property type="protein sequence ID" value="GAA1606516.1"/>
    <property type="molecule type" value="Genomic_DNA"/>
</dbReference>
<dbReference type="Gene3D" id="3.40.50.1000">
    <property type="entry name" value="HAD superfamily/HAD-like"/>
    <property type="match status" value="1"/>
</dbReference>
<dbReference type="InterPro" id="IPR036412">
    <property type="entry name" value="HAD-like_sf"/>
</dbReference>
<dbReference type="InterPro" id="IPR023214">
    <property type="entry name" value="HAD_sf"/>
</dbReference>
<organism evidence="4 5">
    <name type="scientific">Kribbella sancticallisti</name>
    <dbReference type="NCBI Taxonomy" id="460087"/>
    <lineage>
        <taxon>Bacteria</taxon>
        <taxon>Bacillati</taxon>
        <taxon>Actinomycetota</taxon>
        <taxon>Actinomycetes</taxon>
        <taxon>Propionibacteriales</taxon>
        <taxon>Kribbellaceae</taxon>
        <taxon>Kribbella</taxon>
    </lineage>
</organism>
<dbReference type="InterPro" id="IPR006439">
    <property type="entry name" value="HAD-SF_hydro_IA"/>
</dbReference>
<dbReference type="NCBIfam" id="TIGR01509">
    <property type="entry name" value="HAD-SF-IA-v3"/>
    <property type="match status" value="1"/>
</dbReference>
<dbReference type="InterPro" id="IPR051400">
    <property type="entry name" value="HAD-like_hydrolase"/>
</dbReference>
<dbReference type="SUPFAM" id="SSF56784">
    <property type="entry name" value="HAD-like"/>
    <property type="match status" value="1"/>
</dbReference>
<keyword evidence="2 4" id="KW-0378">Hydrolase</keyword>
<dbReference type="Pfam" id="PF00702">
    <property type="entry name" value="Hydrolase"/>
    <property type="match status" value="1"/>
</dbReference>
<keyword evidence="3" id="KW-0460">Magnesium</keyword>
<dbReference type="PRINTS" id="PR00413">
    <property type="entry name" value="HADHALOGNASE"/>
</dbReference>
<comment type="caution">
    <text evidence="4">The sequence shown here is derived from an EMBL/GenBank/DDBJ whole genome shotgun (WGS) entry which is preliminary data.</text>
</comment>
<gene>
    <name evidence="4" type="ORF">GCM10009789_71020</name>
</gene>
<comment type="cofactor">
    <cofactor evidence="1">
        <name>Mg(2+)</name>
        <dbReference type="ChEBI" id="CHEBI:18420"/>
    </cofactor>
</comment>
<sequence>MKAVIFDLDDTLFDHTTSATAAIHAWVPQLGGTPTDELVAQWFVIEQHNFDQWLAGALTHQEQRRGRLRDFLPLVGQPVPADDDELDQVFTGFLDSYQASWSAFPDARPALEVARSNGWRIGVLTNGSTRQQNAKLEAIGLAELVDVVSTSEQLGFSKPAPQAYQLTCEALGVNPADTLMIGDNLELDVVGAHAAGLSAEHLDRAAGITLAELVRATS</sequence>
<evidence type="ECO:0000256" key="3">
    <source>
        <dbReference type="ARBA" id="ARBA00022842"/>
    </source>
</evidence>
<dbReference type="SFLD" id="SFLDS00003">
    <property type="entry name" value="Haloacid_Dehalogenase"/>
    <property type="match status" value="1"/>
</dbReference>
<name>A0ABN2EHG7_9ACTN</name>
<dbReference type="PANTHER" id="PTHR46470:SF4">
    <property type="entry name" value="5-AMINO-6-(5-PHOSPHO-D-RIBITYLAMINO)URACIL PHOSPHATASE YIGB"/>
    <property type="match status" value="1"/>
</dbReference>
<dbReference type="PANTHER" id="PTHR46470">
    <property type="entry name" value="N-ACYLNEURAMINATE-9-PHOSPHATASE"/>
    <property type="match status" value="1"/>
</dbReference>
<dbReference type="RefSeq" id="WP_344221106.1">
    <property type="nucleotide sequence ID" value="NZ_BAAAOS010000056.1"/>
</dbReference>
<dbReference type="GO" id="GO:0016787">
    <property type="term" value="F:hydrolase activity"/>
    <property type="evidence" value="ECO:0007669"/>
    <property type="project" value="UniProtKB-KW"/>
</dbReference>
<dbReference type="SFLD" id="SFLDG01129">
    <property type="entry name" value="C1.5:_HAD__Beta-PGM__Phosphata"/>
    <property type="match status" value="1"/>
</dbReference>